<organism evidence="2">
    <name type="scientific">Bacillus phage Adastra</name>
    <dbReference type="NCBI Taxonomy" id="3143958"/>
    <lineage>
        <taxon>Viruses</taxon>
        <taxon>Duplodnaviria</taxon>
        <taxon>Heunggongvirae</taxon>
        <taxon>Uroviricota</taxon>
        <taxon>Caudoviricetes</taxon>
        <taxon>Herelleviridae</taxon>
        <taxon>Spounavirinae</taxon>
        <taxon>Okubovirus</taxon>
    </lineage>
</organism>
<accession>A0AAU8BD51</accession>
<feature type="compositionally biased region" description="Basic and acidic residues" evidence="1">
    <location>
        <begin position="81"/>
        <end position="118"/>
    </location>
</feature>
<sequence>MSEDILLVVDLSKGKSDRSGLIQQVVTYVKDGRTVTRKQWVRSGFADHAKLANEQKKKKDEEDAKQVKQKQKKERQELEDDAKLSHRIDLKEKRSKKYISDEGVRHGRNKKVLDDPKLKPSKKHKKKHKHKKDKKHDEDDK</sequence>
<proteinExistence type="predicted"/>
<name>A0AAU8BD51_9CAUD</name>
<reference evidence="2" key="1">
    <citation type="submission" date="2024-05" db="EMBL/GenBank/DDBJ databases">
        <authorList>
            <person name="Herbig A.F."/>
            <person name="Pendergrass E.L."/>
        </authorList>
    </citation>
    <scope>NUCLEOTIDE SEQUENCE</scope>
</reference>
<feature type="compositionally biased region" description="Basic and acidic residues" evidence="1">
    <location>
        <begin position="53"/>
        <end position="66"/>
    </location>
</feature>
<feature type="compositionally biased region" description="Basic residues" evidence="1">
    <location>
        <begin position="119"/>
        <end position="134"/>
    </location>
</feature>
<feature type="region of interest" description="Disordered" evidence="1">
    <location>
        <begin position="53"/>
        <end position="141"/>
    </location>
</feature>
<gene>
    <name evidence="2" type="ORF">Adastra070</name>
</gene>
<protein>
    <submittedName>
        <fullName evidence="2">Uncharacterized protein</fullName>
    </submittedName>
</protein>
<dbReference type="EMBL" id="PP819608">
    <property type="protein sequence ID" value="XCD09615.1"/>
    <property type="molecule type" value="Genomic_DNA"/>
</dbReference>
<evidence type="ECO:0000313" key="2">
    <source>
        <dbReference type="EMBL" id="XCD09615.1"/>
    </source>
</evidence>
<evidence type="ECO:0000256" key="1">
    <source>
        <dbReference type="SAM" id="MobiDB-lite"/>
    </source>
</evidence>